<dbReference type="Gene3D" id="2.60.40.1240">
    <property type="match status" value="1"/>
</dbReference>
<feature type="transmembrane region" description="Helical" evidence="3">
    <location>
        <begin position="48"/>
        <end position="67"/>
    </location>
</feature>
<keyword evidence="3" id="KW-1133">Transmembrane helix</keyword>
<keyword evidence="6" id="KW-1185">Reference proteome</keyword>
<dbReference type="InterPro" id="IPR029051">
    <property type="entry name" value="DUF4352"/>
</dbReference>
<dbReference type="InterPro" id="IPR029050">
    <property type="entry name" value="Immunoprotect_excell_Ig-like"/>
</dbReference>
<protein>
    <submittedName>
        <fullName evidence="5">DUF4352 domain-containing protein</fullName>
    </submittedName>
</protein>
<proteinExistence type="predicted"/>
<dbReference type="EMBL" id="JAEMNV010000006">
    <property type="protein sequence ID" value="MBJ8341188.1"/>
    <property type="molecule type" value="Genomic_DNA"/>
</dbReference>
<dbReference type="Pfam" id="PF11611">
    <property type="entry name" value="DUF4352"/>
    <property type="match status" value="1"/>
</dbReference>
<gene>
    <name evidence="5" type="ORF">JGU71_20070</name>
</gene>
<comment type="caution">
    <text evidence="5">The sequence shown here is derived from an EMBL/GenBank/DDBJ whole genome shotgun (WGS) entry which is preliminary data.</text>
</comment>
<evidence type="ECO:0000256" key="3">
    <source>
        <dbReference type="SAM" id="Phobius"/>
    </source>
</evidence>
<evidence type="ECO:0000259" key="4">
    <source>
        <dbReference type="Pfam" id="PF11611"/>
    </source>
</evidence>
<dbReference type="RefSeq" id="WP_199706044.1">
    <property type="nucleotide sequence ID" value="NZ_JAEMNV010000006.1"/>
</dbReference>
<evidence type="ECO:0000256" key="2">
    <source>
        <dbReference type="SAM" id="MobiDB-lite"/>
    </source>
</evidence>
<feature type="region of interest" description="Disordered" evidence="2">
    <location>
        <begin position="1"/>
        <end position="42"/>
    </location>
</feature>
<keyword evidence="3" id="KW-0472">Membrane</keyword>
<sequence length="225" mass="24103">MTQQPPHGYNPQQPYGQQPPQQGQPQYGQQPPQQFAPPPPPKKKFPKWLIVVGVIVVILIIFAATGGGGDKDEAKSSDSSSQSSGNDSKPDDNGAPIGTEVRDGKFGFVVTNVDIGKTTIGTNEYLKEDAQGQFVLVTIDVSNTSDEPQSYFGQNQKLFDAQGREFANNFSAEMNVNDSNLLIGDINPGNKITVTVVFDIPKDAVPVSIELHDSAFSGGVKAALK</sequence>
<feature type="domain" description="DUF4352" evidence="4">
    <location>
        <begin position="97"/>
        <end position="219"/>
    </location>
</feature>
<evidence type="ECO:0000313" key="6">
    <source>
        <dbReference type="Proteomes" id="UP000655868"/>
    </source>
</evidence>
<dbReference type="Proteomes" id="UP000655868">
    <property type="component" value="Unassembled WGS sequence"/>
</dbReference>
<feature type="compositionally biased region" description="Low complexity" evidence="2">
    <location>
        <begin position="1"/>
        <end position="33"/>
    </location>
</feature>
<reference evidence="5" key="1">
    <citation type="submission" date="2020-12" db="EMBL/GenBank/DDBJ databases">
        <title>Antrihabitans popcorni sp. nov. and Antrihabitans auranticaus sp. nov., isolated from a larva cave.</title>
        <authorList>
            <person name="Lee S.D."/>
            <person name="Kim I.S."/>
        </authorList>
    </citation>
    <scope>NUCLEOTIDE SEQUENCE</scope>
    <source>
        <strain evidence="5">YC3-6</strain>
    </source>
</reference>
<organism evidence="5 6">
    <name type="scientific">Antrihabitans stalagmiti</name>
    <dbReference type="NCBI Taxonomy" id="2799499"/>
    <lineage>
        <taxon>Bacteria</taxon>
        <taxon>Bacillati</taxon>
        <taxon>Actinomycetota</taxon>
        <taxon>Actinomycetes</taxon>
        <taxon>Mycobacteriales</taxon>
        <taxon>Nocardiaceae</taxon>
        <taxon>Antrihabitans</taxon>
    </lineage>
</organism>
<accession>A0A934NTC8</accession>
<name>A0A934NTC8_9NOCA</name>
<keyword evidence="3" id="KW-0812">Transmembrane</keyword>
<keyword evidence="1" id="KW-0732">Signal</keyword>
<feature type="compositionally biased region" description="Low complexity" evidence="2">
    <location>
        <begin position="77"/>
        <end position="87"/>
    </location>
</feature>
<feature type="region of interest" description="Disordered" evidence="2">
    <location>
        <begin position="67"/>
        <end position="101"/>
    </location>
</feature>
<dbReference type="AlphaFoldDB" id="A0A934NTC8"/>
<evidence type="ECO:0000313" key="5">
    <source>
        <dbReference type="EMBL" id="MBJ8341188.1"/>
    </source>
</evidence>
<evidence type="ECO:0000256" key="1">
    <source>
        <dbReference type="ARBA" id="ARBA00022729"/>
    </source>
</evidence>